<dbReference type="SUPFAM" id="SSF103473">
    <property type="entry name" value="MFS general substrate transporter"/>
    <property type="match status" value="1"/>
</dbReference>
<feature type="transmembrane region" description="Helical" evidence="7">
    <location>
        <begin position="59"/>
        <end position="82"/>
    </location>
</feature>
<evidence type="ECO:0000313" key="10">
    <source>
        <dbReference type="Proteomes" id="UP000185674"/>
    </source>
</evidence>
<feature type="transmembrane region" description="Helical" evidence="7">
    <location>
        <begin position="21"/>
        <end position="47"/>
    </location>
</feature>
<evidence type="ECO:0000259" key="8">
    <source>
        <dbReference type="PROSITE" id="PS50850"/>
    </source>
</evidence>
<protein>
    <submittedName>
        <fullName evidence="9">MFS transporter</fullName>
    </submittedName>
</protein>
<keyword evidence="2" id="KW-0813">Transport</keyword>
<feature type="transmembrane region" description="Helical" evidence="7">
    <location>
        <begin position="317"/>
        <end position="336"/>
    </location>
</feature>
<proteinExistence type="predicted"/>
<dbReference type="CDD" id="cd17369">
    <property type="entry name" value="MFS_ShiA_like"/>
    <property type="match status" value="1"/>
</dbReference>
<name>A0A1P8EMG2_9GAMM</name>
<evidence type="ECO:0000313" key="9">
    <source>
        <dbReference type="EMBL" id="APV37399.1"/>
    </source>
</evidence>
<evidence type="ECO:0000256" key="7">
    <source>
        <dbReference type="SAM" id="Phobius"/>
    </source>
</evidence>
<dbReference type="AlphaFoldDB" id="A0A1P8EMG2"/>
<evidence type="ECO:0000256" key="1">
    <source>
        <dbReference type="ARBA" id="ARBA00004651"/>
    </source>
</evidence>
<accession>A0A1P8EMG2</accession>
<dbReference type="eggNOG" id="COG0477">
    <property type="taxonomic scope" value="Bacteria"/>
</dbReference>
<evidence type="ECO:0000256" key="6">
    <source>
        <dbReference type="ARBA" id="ARBA00023136"/>
    </source>
</evidence>
<keyword evidence="4 7" id="KW-0812">Transmembrane</keyword>
<evidence type="ECO:0000256" key="4">
    <source>
        <dbReference type="ARBA" id="ARBA00022692"/>
    </source>
</evidence>
<dbReference type="RefSeq" id="WP_076033493.1">
    <property type="nucleotide sequence ID" value="NZ_BKCR01000001.1"/>
</dbReference>
<feature type="transmembrane region" description="Helical" evidence="7">
    <location>
        <begin position="247"/>
        <end position="266"/>
    </location>
</feature>
<feature type="transmembrane region" description="Helical" evidence="7">
    <location>
        <begin position="160"/>
        <end position="183"/>
    </location>
</feature>
<dbReference type="PANTHER" id="PTHR43045">
    <property type="entry name" value="SHIKIMATE TRANSPORTER"/>
    <property type="match status" value="1"/>
</dbReference>
<keyword evidence="3" id="KW-1003">Cell membrane</keyword>
<keyword evidence="6 7" id="KW-0472">Membrane</keyword>
<feature type="transmembrane region" description="Helical" evidence="7">
    <location>
        <begin position="408"/>
        <end position="429"/>
    </location>
</feature>
<dbReference type="PROSITE" id="PS00216">
    <property type="entry name" value="SUGAR_TRANSPORT_1"/>
    <property type="match status" value="1"/>
</dbReference>
<dbReference type="Proteomes" id="UP000185674">
    <property type="component" value="Chromosome"/>
</dbReference>
<dbReference type="EMBL" id="CP016896">
    <property type="protein sequence ID" value="APV37399.1"/>
    <property type="molecule type" value="Genomic_DNA"/>
</dbReference>
<organism evidence="9 10">
    <name type="scientific">Acinetobacter soli</name>
    <dbReference type="NCBI Taxonomy" id="487316"/>
    <lineage>
        <taxon>Bacteria</taxon>
        <taxon>Pseudomonadati</taxon>
        <taxon>Pseudomonadota</taxon>
        <taxon>Gammaproteobacteria</taxon>
        <taxon>Moraxellales</taxon>
        <taxon>Moraxellaceae</taxon>
        <taxon>Acinetobacter</taxon>
    </lineage>
</organism>
<dbReference type="Gene3D" id="1.20.1250.20">
    <property type="entry name" value="MFS general substrate transporter like domains"/>
    <property type="match status" value="1"/>
</dbReference>
<comment type="subcellular location">
    <subcellularLocation>
        <location evidence="1">Cell membrane</location>
        <topology evidence="1">Multi-pass membrane protein</topology>
    </subcellularLocation>
</comment>
<feature type="transmembrane region" description="Helical" evidence="7">
    <location>
        <begin position="286"/>
        <end position="305"/>
    </location>
</feature>
<feature type="transmembrane region" description="Helical" evidence="7">
    <location>
        <begin position="379"/>
        <end position="402"/>
    </location>
</feature>
<dbReference type="InterPro" id="IPR011701">
    <property type="entry name" value="MFS"/>
</dbReference>
<gene>
    <name evidence="9" type="ORF">BEN76_15875</name>
</gene>
<reference evidence="9 10" key="1">
    <citation type="submission" date="2016-08" db="EMBL/GenBank/DDBJ databases">
        <title>Complete genome sequence of Acinetobacter baylyi strain GFJ2.</title>
        <authorList>
            <person name="Tabata M."/>
            <person name="Kuboki S."/>
            <person name="Gibu N."/>
            <person name="Kinouchi Y."/>
            <person name="Vangnai A."/>
            <person name="Kasai D."/>
            <person name="Fukuda M."/>
        </authorList>
    </citation>
    <scope>NUCLEOTIDE SEQUENCE [LARGE SCALE GENOMIC DNA]</scope>
    <source>
        <strain evidence="9 10">GFJ2</strain>
    </source>
</reference>
<dbReference type="InterPro" id="IPR036259">
    <property type="entry name" value="MFS_trans_sf"/>
</dbReference>
<dbReference type="PANTHER" id="PTHR43045:SF1">
    <property type="entry name" value="SHIKIMATE TRANSPORTER"/>
    <property type="match status" value="1"/>
</dbReference>
<dbReference type="PROSITE" id="PS50850">
    <property type="entry name" value="MFS"/>
    <property type="match status" value="1"/>
</dbReference>
<evidence type="ECO:0000256" key="2">
    <source>
        <dbReference type="ARBA" id="ARBA00022448"/>
    </source>
</evidence>
<feature type="domain" description="Major facilitator superfamily (MFS) profile" evidence="8">
    <location>
        <begin position="21"/>
        <end position="431"/>
    </location>
</feature>
<evidence type="ECO:0000256" key="5">
    <source>
        <dbReference type="ARBA" id="ARBA00022989"/>
    </source>
</evidence>
<dbReference type="GO" id="GO:0005886">
    <property type="term" value="C:plasma membrane"/>
    <property type="evidence" value="ECO:0007669"/>
    <property type="project" value="UniProtKB-SubCell"/>
</dbReference>
<feature type="transmembrane region" description="Helical" evidence="7">
    <location>
        <begin position="94"/>
        <end position="112"/>
    </location>
</feature>
<feature type="transmembrane region" description="Helical" evidence="7">
    <location>
        <begin position="195"/>
        <end position="214"/>
    </location>
</feature>
<keyword evidence="5 7" id="KW-1133">Transmembrane helix</keyword>
<feature type="transmembrane region" description="Helical" evidence="7">
    <location>
        <begin position="342"/>
        <end position="367"/>
    </location>
</feature>
<dbReference type="InterPro" id="IPR005829">
    <property type="entry name" value="Sugar_transporter_CS"/>
</dbReference>
<dbReference type="InterPro" id="IPR020846">
    <property type="entry name" value="MFS_dom"/>
</dbReference>
<sequence length="457" mass="49782">MEKATSLPLSRPHAQQSTQKIAFATLAGTTIEWYDYFIYAAVAGLVFNQLFFKPAGPVFATLLVFASVGISFIFRPLGAFVAGYFGDKIGRKTILSVTLIMMGMSTVAIGLLPSYDTIGIAAPILLIILRIIQGISTGGEWGGAVLMAVEHAPQDKRGMFSAFPQLGVPLGLLLASLMLVIMTGYVSPGDEFVQWGWRIPFLVSIFLFVLGHWIRRSVDESPVFDDLKQKGTAEQPIRTLFKSYKKVVFTAALLIAGTTCLGYMTAGGFLQSYTTNPNGLALDRPTILSLVSVSALIWTFFTWFTAVLSDKYGRKRLYVIGSVIQIVTALCLFPLVQTGDYLNIMIGLALLSAGIGMTYGVQAVFYAELFPASIRFTSISITYAIGTIMGGAFAPLIAAALIIKPNGIFWVSSYLCLMATLAFLAICVFKDRTGIRLETDNEEQQKAAPFVWSSKRE</sequence>
<dbReference type="KEGG" id="asol:BEN76_15875"/>
<feature type="transmembrane region" description="Helical" evidence="7">
    <location>
        <begin position="118"/>
        <end position="139"/>
    </location>
</feature>
<evidence type="ECO:0000256" key="3">
    <source>
        <dbReference type="ARBA" id="ARBA00022475"/>
    </source>
</evidence>
<dbReference type="GO" id="GO:0022857">
    <property type="term" value="F:transmembrane transporter activity"/>
    <property type="evidence" value="ECO:0007669"/>
    <property type="project" value="InterPro"/>
</dbReference>
<dbReference type="Pfam" id="PF07690">
    <property type="entry name" value="MFS_1"/>
    <property type="match status" value="1"/>
</dbReference>